<feature type="region of interest" description="Disordered" evidence="1">
    <location>
        <begin position="59"/>
        <end position="79"/>
    </location>
</feature>
<accession>A0A147DUB8</accession>
<dbReference type="EMBL" id="LDRC01000007">
    <property type="protein sequence ID" value="KTR54041.1"/>
    <property type="molecule type" value="Genomic_DNA"/>
</dbReference>
<dbReference type="PATRIC" id="fig|465820.4.peg.2873"/>
<comment type="caution">
    <text evidence="2">The sequence shown here is derived from an EMBL/GenBank/DDBJ whole genome shotgun (WGS) entry which is preliminary data.</text>
</comment>
<proteinExistence type="predicted"/>
<sequence>MYGAADFLGGLAARRVRAVTVAAAAVLLLYRALAVVPMSVLSPLTAVFAAVTPVAVRCSGPGSCSPSSPRSGWRWRSGG</sequence>
<name>A0A147DUB8_9MICO</name>
<evidence type="ECO:0000256" key="1">
    <source>
        <dbReference type="SAM" id="MobiDB-lite"/>
    </source>
</evidence>
<gene>
    <name evidence="2" type="ORF">NS359_01330</name>
</gene>
<protein>
    <submittedName>
        <fullName evidence="2">Uncharacterized protein</fullName>
    </submittedName>
</protein>
<organism evidence="2 3">
    <name type="scientific">Curtobacterium oceanosedimentum</name>
    <dbReference type="NCBI Taxonomy" id="465820"/>
    <lineage>
        <taxon>Bacteria</taxon>
        <taxon>Bacillati</taxon>
        <taxon>Actinomycetota</taxon>
        <taxon>Actinomycetes</taxon>
        <taxon>Micrococcales</taxon>
        <taxon>Microbacteriaceae</taxon>
        <taxon>Curtobacterium</taxon>
    </lineage>
</organism>
<evidence type="ECO:0000313" key="3">
    <source>
        <dbReference type="Proteomes" id="UP000072763"/>
    </source>
</evidence>
<evidence type="ECO:0000313" key="2">
    <source>
        <dbReference type="EMBL" id="KTR54041.1"/>
    </source>
</evidence>
<dbReference type="AlphaFoldDB" id="A0A147DUB8"/>
<reference evidence="2 3" key="1">
    <citation type="journal article" date="2016" name="Front. Microbiol.">
        <title>Genomic Resource of Rice Seed Associated Bacteria.</title>
        <authorList>
            <person name="Midha S."/>
            <person name="Bansal K."/>
            <person name="Sharma S."/>
            <person name="Kumar N."/>
            <person name="Patil P.P."/>
            <person name="Chaudhry V."/>
            <person name="Patil P.B."/>
        </authorList>
    </citation>
    <scope>NUCLEOTIDE SEQUENCE [LARGE SCALE GENOMIC DNA]</scope>
    <source>
        <strain evidence="2 3">NS359</strain>
    </source>
</reference>
<dbReference type="Proteomes" id="UP000072763">
    <property type="component" value="Unassembled WGS sequence"/>
</dbReference>